<dbReference type="SUPFAM" id="SSF52317">
    <property type="entry name" value="Class I glutamine amidotransferase-like"/>
    <property type="match status" value="1"/>
</dbReference>
<keyword evidence="1" id="KW-0812">Transmembrane</keyword>
<dbReference type="Gene3D" id="3.40.50.880">
    <property type="match status" value="1"/>
</dbReference>
<evidence type="ECO:0000259" key="3">
    <source>
        <dbReference type="Pfam" id="PF23357"/>
    </source>
</evidence>
<keyword evidence="1" id="KW-1133">Transmembrane helix</keyword>
<dbReference type="InterPro" id="IPR029062">
    <property type="entry name" value="Class_I_gatase-like"/>
</dbReference>
<sequence length="457" mass="50907">MKVSRTSRRQLQLQNLIFIITLLIVVGLLAWLSNRYSIETDWTRGSRNTLSIDSRQLLDEMPDAIHITAFATESSMARAHILDLVSRYQRYKPHIELTFINPDAEPERTRDLGITLDGELLIAYQGRSEKLQSLSEQSLTNTLLRIARQKQRKVAYLSGHGERDLLGEANHDFGQFGKLLEQKGIELAQLNLAETGSIPDDINLLVIADPRVPLLSGEVNLLNNYVKQGGNLLWLSEPASDAGLAPLAETLGAEFLPGVIVDATTQLFGIDNPAFAIIPSYPMHPITRTMNSLTLFPQSTAIEVDAPDEWQATPLLTTLDRAWTEIGAISGTIRFDEDSDERMGPLDIGFVFTRPRQNKSGIDETDSGEQRVIVIGDSDFLSNTYLGNGANVELGLNLFNWLNHDDQFISITARTASDVNLELSKMAQIIIGFGFLFVLPLLLLGSGIGIWWRRRNR</sequence>
<evidence type="ECO:0000313" key="4">
    <source>
        <dbReference type="EMBL" id="VAW75469.1"/>
    </source>
</evidence>
<dbReference type="AlphaFoldDB" id="A0A3B0YMG2"/>
<protein>
    <submittedName>
        <fullName evidence="4">Gliding motility-associated ABC transporter substrate-binding protein GldG</fullName>
    </submittedName>
</protein>
<evidence type="ECO:0000256" key="1">
    <source>
        <dbReference type="SAM" id="Phobius"/>
    </source>
</evidence>
<evidence type="ECO:0000259" key="2">
    <source>
        <dbReference type="Pfam" id="PF09822"/>
    </source>
</evidence>
<keyword evidence="1" id="KW-0472">Membrane</keyword>
<dbReference type="EMBL" id="UOFK01000078">
    <property type="protein sequence ID" value="VAW75469.1"/>
    <property type="molecule type" value="Genomic_DNA"/>
</dbReference>
<dbReference type="InterPro" id="IPR019196">
    <property type="entry name" value="ABC_transp_unknown"/>
</dbReference>
<feature type="domain" description="DUF7088" evidence="3">
    <location>
        <begin position="46"/>
        <end position="113"/>
    </location>
</feature>
<feature type="domain" description="ABC-type uncharacterised transport system" evidence="2">
    <location>
        <begin position="152"/>
        <end position="398"/>
    </location>
</feature>
<proteinExistence type="predicted"/>
<reference evidence="4" key="1">
    <citation type="submission" date="2018-06" db="EMBL/GenBank/DDBJ databases">
        <authorList>
            <person name="Zhirakovskaya E."/>
        </authorList>
    </citation>
    <scope>NUCLEOTIDE SEQUENCE</scope>
</reference>
<gene>
    <name evidence="4" type="ORF">MNBD_GAMMA13-1413</name>
</gene>
<dbReference type="Pfam" id="PF09822">
    <property type="entry name" value="ABC_transp_aux"/>
    <property type="match status" value="1"/>
</dbReference>
<feature type="transmembrane region" description="Helical" evidence="1">
    <location>
        <begin position="429"/>
        <end position="452"/>
    </location>
</feature>
<name>A0A3B0YMG2_9ZZZZ</name>
<feature type="transmembrane region" description="Helical" evidence="1">
    <location>
        <begin position="12"/>
        <end position="32"/>
    </location>
</feature>
<accession>A0A3B0YMG2</accession>
<dbReference type="Pfam" id="PF23357">
    <property type="entry name" value="DUF7088"/>
    <property type="match status" value="1"/>
</dbReference>
<dbReference type="InterPro" id="IPR055396">
    <property type="entry name" value="DUF7088"/>
</dbReference>
<organism evidence="4">
    <name type="scientific">hydrothermal vent metagenome</name>
    <dbReference type="NCBI Taxonomy" id="652676"/>
    <lineage>
        <taxon>unclassified sequences</taxon>
        <taxon>metagenomes</taxon>
        <taxon>ecological metagenomes</taxon>
    </lineage>
</organism>